<dbReference type="Pfam" id="PF00005">
    <property type="entry name" value="ABC_tran"/>
    <property type="match status" value="1"/>
</dbReference>
<dbReference type="PATRIC" id="fig|401562.4.peg.3751"/>
<evidence type="ECO:0000256" key="1">
    <source>
        <dbReference type="ARBA" id="ARBA00004651"/>
    </source>
</evidence>
<keyword evidence="15" id="KW-1185">Reference proteome</keyword>
<gene>
    <name evidence="14" type="ORF">NS365_19035</name>
</gene>
<evidence type="ECO:0000256" key="10">
    <source>
        <dbReference type="ARBA" id="ARBA00023136"/>
    </source>
</evidence>
<dbReference type="PROSITE" id="PS50893">
    <property type="entry name" value="ABC_TRANSPORTER_2"/>
    <property type="match status" value="1"/>
</dbReference>
<keyword evidence="6 11" id="KW-0812">Transmembrane</keyword>
<proteinExistence type="inferred from homology"/>
<comment type="subcellular location">
    <subcellularLocation>
        <location evidence="1">Cell membrane</location>
        <topology evidence="1">Multi-pass membrane protein</topology>
    </subcellularLocation>
</comment>
<dbReference type="PANTHER" id="PTHR43394">
    <property type="entry name" value="ATP-DEPENDENT PERMEASE MDL1, MITOCHONDRIAL"/>
    <property type="match status" value="1"/>
</dbReference>
<keyword evidence="10 11" id="KW-0472">Membrane</keyword>
<feature type="domain" description="ABC transmembrane type-1" evidence="13">
    <location>
        <begin position="35"/>
        <end position="317"/>
    </location>
</feature>
<comment type="caution">
    <text evidence="14">The sequence shown here is derived from an EMBL/GenBank/DDBJ whole genome shotgun (WGS) entry which is preliminary data.</text>
</comment>
<evidence type="ECO:0000256" key="9">
    <source>
        <dbReference type="ARBA" id="ARBA00022989"/>
    </source>
</evidence>
<evidence type="ECO:0000259" key="13">
    <source>
        <dbReference type="PROSITE" id="PS50929"/>
    </source>
</evidence>
<name>A0A175RIR2_9HYPH</name>
<dbReference type="Gene3D" id="1.20.1560.10">
    <property type="entry name" value="ABC transporter type 1, transmembrane domain"/>
    <property type="match status" value="1"/>
</dbReference>
<dbReference type="InterPro" id="IPR003593">
    <property type="entry name" value="AAA+_ATPase"/>
</dbReference>
<accession>A0A175RIR2</accession>
<reference evidence="14 15" key="1">
    <citation type="journal article" date="2016" name="Front. Microbiol.">
        <title>Genomic Resource of Rice Seed Associated Bacteria.</title>
        <authorList>
            <person name="Midha S."/>
            <person name="Bansal K."/>
            <person name="Sharma S."/>
            <person name="Kumar N."/>
            <person name="Patil P.P."/>
            <person name="Chaudhry V."/>
            <person name="Patil P.B."/>
        </authorList>
    </citation>
    <scope>NUCLEOTIDE SEQUENCE [LARGE SCALE GENOMIC DNA]</scope>
    <source>
        <strain evidence="14 15">NS365</strain>
    </source>
</reference>
<dbReference type="SUPFAM" id="SSF52540">
    <property type="entry name" value="P-loop containing nucleoside triphosphate hydrolases"/>
    <property type="match status" value="1"/>
</dbReference>
<keyword evidence="3" id="KW-0813">Transport</keyword>
<dbReference type="PROSITE" id="PS50929">
    <property type="entry name" value="ABC_TM1F"/>
    <property type="match status" value="1"/>
</dbReference>
<dbReference type="RefSeq" id="WP_058601871.1">
    <property type="nucleotide sequence ID" value="NZ_LDQA01000056.1"/>
</dbReference>
<dbReference type="InterPro" id="IPR036640">
    <property type="entry name" value="ABC1_TM_sf"/>
</dbReference>
<evidence type="ECO:0000313" key="14">
    <source>
        <dbReference type="EMBL" id="KTR03271.1"/>
    </source>
</evidence>
<feature type="transmembrane region" description="Helical" evidence="11">
    <location>
        <begin position="152"/>
        <end position="170"/>
    </location>
</feature>
<feature type="transmembrane region" description="Helical" evidence="11">
    <location>
        <begin position="256"/>
        <end position="276"/>
    </location>
</feature>
<feature type="domain" description="ABC transporter" evidence="12">
    <location>
        <begin position="352"/>
        <end position="588"/>
    </location>
</feature>
<dbReference type="InterPro" id="IPR017871">
    <property type="entry name" value="ABC_transporter-like_CS"/>
</dbReference>
<dbReference type="Pfam" id="PF00664">
    <property type="entry name" value="ABC_membrane"/>
    <property type="match status" value="1"/>
</dbReference>
<dbReference type="Gene3D" id="3.40.50.300">
    <property type="entry name" value="P-loop containing nucleotide triphosphate hydrolases"/>
    <property type="match status" value="1"/>
</dbReference>
<dbReference type="SMART" id="SM00382">
    <property type="entry name" value="AAA"/>
    <property type="match status" value="1"/>
</dbReference>
<dbReference type="AlphaFoldDB" id="A0A175RIR2"/>
<dbReference type="FunFam" id="3.40.50.300:FF:000221">
    <property type="entry name" value="Multidrug ABC transporter ATP-binding protein"/>
    <property type="match status" value="1"/>
</dbReference>
<dbReference type="NCBIfam" id="TIGR02204">
    <property type="entry name" value="MsbA_rel"/>
    <property type="match status" value="1"/>
</dbReference>
<comment type="similarity">
    <text evidence="2">Belongs to the ABC transporter superfamily.</text>
</comment>
<keyword evidence="7" id="KW-0547">Nucleotide-binding</keyword>
<protein>
    <submittedName>
        <fullName evidence="14">ABC transporter</fullName>
    </submittedName>
</protein>
<dbReference type="GO" id="GO:0005886">
    <property type="term" value="C:plasma membrane"/>
    <property type="evidence" value="ECO:0007669"/>
    <property type="project" value="UniProtKB-SubCell"/>
</dbReference>
<dbReference type="GO" id="GO:0005524">
    <property type="term" value="F:ATP binding"/>
    <property type="evidence" value="ECO:0007669"/>
    <property type="project" value="UniProtKB-KW"/>
</dbReference>
<dbReference type="InterPro" id="IPR027417">
    <property type="entry name" value="P-loop_NTPase"/>
</dbReference>
<evidence type="ECO:0000256" key="7">
    <source>
        <dbReference type="ARBA" id="ARBA00022741"/>
    </source>
</evidence>
<dbReference type="SUPFAM" id="SSF90123">
    <property type="entry name" value="ABC transporter transmembrane region"/>
    <property type="match status" value="1"/>
</dbReference>
<feature type="transmembrane region" description="Helical" evidence="11">
    <location>
        <begin position="176"/>
        <end position="196"/>
    </location>
</feature>
<sequence>MARSDEKSGGEKRPRTLKPLARLWPYVRRHRKLVAGALFFLTLASVTTLSFPLAVRRVVDHGFMSGDTGFVDTYFATLAVLSLVLALASAGRYYFVITIGERIVAELRKDVFSHVMRLSPGFYDRNLSGEIVSRLTADTVQIKSAVGATASLALRNIILFLGAIAMMAYTSPSLSLVVISAIPLIVLPLVAFGRSVRRRSRAAQDRLASASAYAGEAIGAVRAVQAFTAEPAARRRFGQAVDEAFEAARRSVTARAFLTAFAIFLITVSIIIVLWIGAHRVVAGAMTAGTLGQFLLYAVFAASSLGQLSEVWGELTAASGATERLSELLEEEPAIASPAVPTPLPSPARGRLQFDAVSFRYPGAPERPTLSEVDFDIRPGETVALVGSSGAGKSTVFALIERFYDPSEGRVLLDGVDIREADLRELRARIAFVPQDASIFAGSVADNIAFGADDAPREAIIAAARAAQADGFVQALPEGYDTVIGERGVTLSGGQRQRIAIARAILRDAPVLLLDEATSALDAESEVLVQRALEGLMGQRTTLVIAHRLATILKADRILVMDGGRIVEEGTHAALIARGGLYSRLARLQFDAGREALASTAAE</sequence>
<dbReference type="InterPro" id="IPR039421">
    <property type="entry name" value="Type_1_exporter"/>
</dbReference>
<keyword evidence="9 11" id="KW-1133">Transmembrane helix</keyword>
<evidence type="ECO:0000256" key="4">
    <source>
        <dbReference type="ARBA" id="ARBA00022475"/>
    </source>
</evidence>
<dbReference type="InterPro" id="IPR003439">
    <property type="entry name" value="ABC_transporter-like_ATP-bd"/>
</dbReference>
<evidence type="ECO:0000256" key="11">
    <source>
        <dbReference type="SAM" id="Phobius"/>
    </source>
</evidence>
<evidence type="ECO:0000313" key="15">
    <source>
        <dbReference type="Proteomes" id="UP000078529"/>
    </source>
</evidence>
<keyword evidence="8" id="KW-0067">ATP-binding</keyword>
<keyword evidence="5" id="KW-0762">Sugar transport</keyword>
<dbReference type="InterPro" id="IPR011918">
    <property type="entry name" value="ABC_MsbA_ATP-bd"/>
</dbReference>
<dbReference type="InterPro" id="IPR011527">
    <property type="entry name" value="ABC1_TM_dom"/>
</dbReference>
<dbReference type="PANTHER" id="PTHR43394:SF1">
    <property type="entry name" value="ATP-BINDING CASSETTE SUB-FAMILY B MEMBER 10, MITOCHONDRIAL"/>
    <property type="match status" value="1"/>
</dbReference>
<evidence type="ECO:0000256" key="2">
    <source>
        <dbReference type="ARBA" id="ARBA00005417"/>
    </source>
</evidence>
<organism evidence="14 15">
    <name type="scientific">Aureimonas ureilytica</name>
    <dbReference type="NCBI Taxonomy" id="401562"/>
    <lineage>
        <taxon>Bacteria</taxon>
        <taxon>Pseudomonadati</taxon>
        <taxon>Pseudomonadota</taxon>
        <taxon>Alphaproteobacteria</taxon>
        <taxon>Hyphomicrobiales</taxon>
        <taxon>Aurantimonadaceae</taxon>
        <taxon>Aureimonas</taxon>
    </lineage>
</organism>
<evidence type="ECO:0000256" key="3">
    <source>
        <dbReference type="ARBA" id="ARBA00022448"/>
    </source>
</evidence>
<dbReference type="EMBL" id="LDQA01000056">
    <property type="protein sequence ID" value="KTR03271.1"/>
    <property type="molecule type" value="Genomic_DNA"/>
</dbReference>
<dbReference type="GO" id="GO:0016887">
    <property type="term" value="F:ATP hydrolysis activity"/>
    <property type="evidence" value="ECO:0007669"/>
    <property type="project" value="InterPro"/>
</dbReference>
<dbReference type="GO" id="GO:0015421">
    <property type="term" value="F:ABC-type oligopeptide transporter activity"/>
    <property type="evidence" value="ECO:0007669"/>
    <property type="project" value="TreeGrafter"/>
</dbReference>
<feature type="transmembrane region" description="Helical" evidence="11">
    <location>
        <begin position="74"/>
        <end position="95"/>
    </location>
</feature>
<evidence type="ECO:0000256" key="5">
    <source>
        <dbReference type="ARBA" id="ARBA00022597"/>
    </source>
</evidence>
<keyword evidence="4" id="KW-1003">Cell membrane</keyword>
<feature type="transmembrane region" description="Helical" evidence="11">
    <location>
        <begin position="33"/>
        <end position="54"/>
    </location>
</feature>
<dbReference type="Proteomes" id="UP000078529">
    <property type="component" value="Unassembled WGS sequence"/>
</dbReference>
<evidence type="ECO:0000259" key="12">
    <source>
        <dbReference type="PROSITE" id="PS50893"/>
    </source>
</evidence>
<evidence type="ECO:0000256" key="6">
    <source>
        <dbReference type="ARBA" id="ARBA00022692"/>
    </source>
</evidence>
<dbReference type="PROSITE" id="PS00211">
    <property type="entry name" value="ABC_TRANSPORTER_1"/>
    <property type="match status" value="1"/>
</dbReference>
<evidence type="ECO:0000256" key="8">
    <source>
        <dbReference type="ARBA" id="ARBA00022840"/>
    </source>
</evidence>
<dbReference type="CDD" id="cd18575">
    <property type="entry name" value="ABC_6TM_bac_exporter_ABCB8_10_like"/>
    <property type="match status" value="1"/>
</dbReference>